<keyword evidence="2" id="KW-1185">Reference proteome</keyword>
<comment type="caution">
    <text evidence="1">The sequence shown here is derived from an EMBL/GenBank/DDBJ whole genome shotgun (WGS) entry which is preliminary data.</text>
</comment>
<reference evidence="1 2" key="1">
    <citation type="submission" date="2023-07" db="EMBL/GenBank/DDBJ databases">
        <title>Genomic Encyclopedia of Type Strains, Phase IV (KMG-IV): sequencing the most valuable type-strain genomes for metagenomic binning, comparative biology and taxonomic classification.</title>
        <authorList>
            <person name="Goeker M."/>
        </authorList>
    </citation>
    <scope>NUCLEOTIDE SEQUENCE [LARGE SCALE GENOMIC DNA]</scope>
    <source>
        <strain evidence="1 2">DSM 9768</strain>
    </source>
</reference>
<gene>
    <name evidence="1" type="ORF">J2S74_004965</name>
</gene>
<dbReference type="InterPro" id="IPR027434">
    <property type="entry name" value="Homing_endonucl"/>
</dbReference>
<protein>
    <recommendedName>
        <fullName evidence="3">DOD-type homing endonuclease domain-containing protein</fullName>
    </recommendedName>
</protein>
<dbReference type="Gene3D" id="3.10.28.10">
    <property type="entry name" value="Homing endonucleases"/>
    <property type="match status" value="1"/>
</dbReference>
<evidence type="ECO:0008006" key="3">
    <source>
        <dbReference type="Google" id="ProtNLM"/>
    </source>
</evidence>
<dbReference type="Proteomes" id="UP001230005">
    <property type="component" value="Unassembled WGS sequence"/>
</dbReference>
<dbReference type="RefSeq" id="WP_307331344.1">
    <property type="nucleotide sequence ID" value="NZ_JAUSUG010000029.1"/>
</dbReference>
<evidence type="ECO:0000313" key="1">
    <source>
        <dbReference type="EMBL" id="MDQ0257507.1"/>
    </source>
</evidence>
<dbReference type="SUPFAM" id="SSF55608">
    <property type="entry name" value="Homing endonucleases"/>
    <property type="match status" value="1"/>
</dbReference>
<dbReference type="EMBL" id="JAUSUG010000029">
    <property type="protein sequence ID" value="MDQ0257507.1"/>
    <property type="molecule type" value="Genomic_DNA"/>
</dbReference>
<sequence length="313" mass="36290">MPLTKEQLEEIRAKSFLNHVDKCWIKDNYNVSVRTADRIIKSLGLTHARERTINVLKDYLAGEKTSKLAQKYKMSAQNVRQHLRVRGIERGIMGNMYRANFNYFTDIDTEEKAYLLGFIYADCCLTKKGTLTITLARKDKDIIIKFKEAMEAEHPIREHTAKTRVGDFEVVSLDITSPLLSQDLMKFGVVPNKTHKIKFPENLDRMLYKAFIRGYIDGDGTFCLARNNQYAIDIEGTQDFLESIRKIIQVELAVPARAKLFAANPSNNIRRLQLRGKDQVMTVLKWLYEDSKIHSDRKYNKFLDICNRSKKNV</sequence>
<name>A0ABU0A1Z4_9BACI</name>
<evidence type="ECO:0000313" key="2">
    <source>
        <dbReference type="Proteomes" id="UP001230005"/>
    </source>
</evidence>
<organism evidence="1 2">
    <name type="scientific">Evansella vedderi</name>
    <dbReference type="NCBI Taxonomy" id="38282"/>
    <lineage>
        <taxon>Bacteria</taxon>
        <taxon>Bacillati</taxon>
        <taxon>Bacillota</taxon>
        <taxon>Bacilli</taxon>
        <taxon>Bacillales</taxon>
        <taxon>Bacillaceae</taxon>
        <taxon>Evansella</taxon>
    </lineage>
</organism>
<accession>A0ABU0A1Z4</accession>
<proteinExistence type="predicted"/>